<name>A0A0F9M637_9ZZZZ</name>
<sequence length="242" mass="26513">MNNTINRLRYPKSIWSYNPLPSGCIFYYPSRNLNGPAFKSIDPFGHELTTTGTTLVPQGRNFQGAGNVDITTALTSALATMTVGTLSIWLRTPDATPVSDMYPYTFGDTNATESLVFRLENDAKFHCFLQIAGVVKWNLDTDGAAITDNTWTLWSLSQDATEPVLYADGVKPAQAFISQADKTLWFAAATGLDNGFLGKGSSGNSSNLLPFTGDIGEVWAHDYALSADQELYLHSRTRGRYD</sequence>
<gene>
    <name evidence="1" type="ORF">LCGC14_1130380</name>
</gene>
<dbReference type="SUPFAM" id="SSF49899">
    <property type="entry name" value="Concanavalin A-like lectins/glucanases"/>
    <property type="match status" value="1"/>
</dbReference>
<dbReference type="AlphaFoldDB" id="A0A0F9M637"/>
<evidence type="ECO:0000313" key="1">
    <source>
        <dbReference type="EMBL" id="KKN01169.1"/>
    </source>
</evidence>
<protein>
    <recommendedName>
        <fullName evidence="2">LamG-like jellyroll fold domain-containing protein</fullName>
    </recommendedName>
</protein>
<dbReference type="Gene3D" id="2.60.120.200">
    <property type="match status" value="1"/>
</dbReference>
<dbReference type="EMBL" id="LAZR01005290">
    <property type="protein sequence ID" value="KKN01169.1"/>
    <property type="molecule type" value="Genomic_DNA"/>
</dbReference>
<accession>A0A0F9M637</accession>
<reference evidence="1" key="1">
    <citation type="journal article" date="2015" name="Nature">
        <title>Complex archaea that bridge the gap between prokaryotes and eukaryotes.</title>
        <authorList>
            <person name="Spang A."/>
            <person name="Saw J.H."/>
            <person name="Jorgensen S.L."/>
            <person name="Zaremba-Niedzwiedzka K."/>
            <person name="Martijn J."/>
            <person name="Lind A.E."/>
            <person name="van Eijk R."/>
            <person name="Schleper C."/>
            <person name="Guy L."/>
            <person name="Ettema T.J."/>
        </authorList>
    </citation>
    <scope>NUCLEOTIDE SEQUENCE</scope>
</reference>
<comment type="caution">
    <text evidence="1">The sequence shown here is derived from an EMBL/GenBank/DDBJ whole genome shotgun (WGS) entry which is preliminary data.</text>
</comment>
<proteinExistence type="predicted"/>
<dbReference type="InterPro" id="IPR013320">
    <property type="entry name" value="ConA-like_dom_sf"/>
</dbReference>
<dbReference type="Pfam" id="PF13385">
    <property type="entry name" value="Laminin_G_3"/>
    <property type="match status" value="1"/>
</dbReference>
<evidence type="ECO:0008006" key="2">
    <source>
        <dbReference type="Google" id="ProtNLM"/>
    </source>
</evidence>
<organism evidence="1">
    <name type="scientific">marine sediment metagenome</name>
    <dbReference type="NCBI Taxonomy" id="412755"/>
    <lineage>
        <taxon>unclassified sequences</taxon>
        <taxon>metagenomes</taxon>
        <taxon>ecological metagenomes</taxon>
    </lineage>
</organism>